<organism evidence="1 2">
    <name type="scientific">Acinetobacter indicus</name>
    <dbReference type="NCBI Taxonomy" id="756892"/>
    <lineage>
        <taxon>Bacteria</taxon>
        <taxon>Pseudomonadati</taxon>
        <taxon>Pseudomonadota</taxon>
        <taxon>Gammaproteobacteria</taxon>
        <taxon>Moraxellales</taxon>
        <taxon>Moraxellaceae</taxon>
        <taxon>Acinetobacter</taxon>
    </lineage>
</organism>
<geneLocation type="plasmid" evidence="2">
    <name>pb18-3</name>
</geneLocation>
<protein>
    <submittedName>
        <fullName evidence="1">Uncharacterized protein</fullName>
    </submittedName>
</protein>
<evidence type="ECO:0000313" key="1">
    <source>
        <dbReference type="EMBL" id="QIC72103.1"/>
    </source>
</evidence>
<dbReference type="Proteomes" id="UP000503440">
    <property type="component" value="Plasmid pB18-3"/>
</dbReference>
<accession>A0A6C0Y7P1</accession>
<dbReference type="RefSeq" id="WP_163146662.1">
    <property type="nucleotide sequence ID" value="NZ_CP044458.1"/>
</dbReference>
<dbReference type="EMBL" id="CP044458">
    <property type="protein sequence ID" value="QIC72103.1"/>
    <property type="molecule type" value="Genomic_DNA"/>
</dbReference>
<reference evidence="1 2" key="1">
    <citation type="submission" date="2019-09" db="EMBL/GenBank/DDBJ databases">
        <title>Non-baumannii Acinetobacter spp. carrying blaNDM-1 isolated in China.</title>
        <authorList>
            <person name="Cui C."/>
            <person name="Chen C."/>
            <person name="Sun J."/>
            <person name="Liu Y."/>
        </authorList>
    </citation>
    <scope>NUCLEOTIDE SEQUENCE [LARGE SCALE GENOMIC DNA]</scope>
    <source>
        <strain evidence="1 2">B18</strain>
        <plasmid evidence="2">pb18-3</plasmid>
    </source>
</reference>
<sequence>MHKHNTSGITIERIFDFKHREAEPTSLEITPDIISWQAPELIIKDGDRIIFNGYEGDDYSSDDHLDNLLKELLTPQIREAFDLSIDTSVLYVPVYKYLDDEIKNEDDLFQQWHTANELNHKGPYQIKRVRAVYSGTDTPGSDDIAFVGKLLAQATRSVYQTELFLTYGGNFVLLDDGDIHRAKSLEELPFKFGADVIKFANASLTTLAEQHARRDELFQIGHIL</sequence>
<keyword evidence="1" id="KW-0614">Plasmid</keyword>
<name>A0A6C0Y7P1_9GAMM</name>
<proteinExistence type="predicted"/>
<evidence type="ECO:0000313" key="2">
    <source>
        <dbReference type="Proteomes" id="UP000503440"/>
    </source>
</evidence>
<gene>
    <name evidence="1" type="ORF">FSC09_17240</name>
</gene>
<dbReference type="AlphaFoldDB" id="A0A6C0Y7P1"/>